<dbReference type="eggNOG" id="ENOG502S24N">
    <property type="taxonomic scope" value="Eukaryota"/>
</dbReference>
<dbReference type="RefSeq" id="XP_067525221.1">
    <property type="nucleotide sequence ID" value="XM_067669120.1"/>
</dbReference>
<name>I1CMZ5_RHIO9</name>
<organism evidence="1 2">
    <name type="scientific">Rhizopus delemar (strain RA 99-880 / ATCC MYA-4621 / FGSC 9543 / NRRL 43880)</name>
    <name type="common">Mucormycosis agent</name>
    <name type="synonym">Rhizopus arrhizus var. delemar</name>
    <dbReference type="NCBI Taxonomy" id="246409"/>
    <lineage>
        <taxon>Eukaryota</taxon>
        <taxon>Fungi</taxon>
        <taxon>Fungi incertae sedis</taxon>
        <taxon>Mucoromycota</taxon>
        <taxon>Mucoromycotina</taxon>
        <taxon>Mucoromycetes</taxon>
        <taxon>Mucorales</taxon>
        <taxon>Mucorineae</taxon>
        <taxon>Rhizopodaceae</taxon>
        <taxon>Rhizopus</taxon>
    </lineage>
</organism>
<protein>
    <recommendedName>
        <fullName evidence="3">AB hydrolase-1 domain-containing protein</fullName>
    </recommendedName>
</protein>
<dbReference type="InParanoid" id="I1CMZ5"/>
<dbReference type="EMBL" id="CH476745">
    <property type="protein sequence ID" value="EIE89825.1"/>
    <property type="molecule type" value="Genomic_DNA"/>
</dbReference>
<dbReference type="Proteomes" id="UP000009138">
    <property type="component" value="Unassembled WGS sequence"/>
</dbReference>
<dbReference type="OrthoDB" id="2152248at2759"/>
<proteinExistence type="predicted"/>
<dbReference type="Gene3D" id="3.40.50.1820">
    <property type="entry name" value="alpha/beta hydrolase"/>
    <property type="match status" value="1"/>
</dbReference>
<sequence length="166" mass="18343">MVSKQTLTVLGLQLTVYGLEEYKNLPEAYPASIMFALHGRLQNQASMMPLCEKLCGLNDHKDFANRHLIVVSFDSPNHGSRLVNAEANGGWQEGGKTNERHALDMWSMLYSTARTVSELMDVIEHYLFGPLDRARVETWGVVGFSMGGHAAFLAAAEGTEPVMDVD</sequence>
<dbReference type="AlphaFoldDB" id="I1CMZ5"/>
<gene>
    <name evidence="1" type="ORF">RO3G_14536</name>
</gene>
<dbReference type="OMA" id="HANPTHA"/>
<dbReference type="STRING" id="246409.I1CMZ5"/>
<dbReference type="VEuPathDB" id="FungiDB:RO3G_14536"/>
<evidence type="ECO:0000313" key="2">
    <source>
        <dbReference type="Proteomes" id="UP000009138"/>
    </source>
</evidence>
<keyword evidence="2" id="KW-1185">Reference proteome</keyword>
<evidence type="ECO:0000313" key="1">
    <source>
        <dbReference type="EMBL" id="EIE89825.1"/>
    </source>
</evidence>
<dbReference type="InterPro" id="IPR029058">
    <property type="entry name" value="AB_hydrolase_fold"/>
</dbReference>
<dbReference type="SUPFAM" id="SSF53474">
    <property type="entry name" value="alpha/beta-Hydrolases"/>
    <property type="match status" value="1"/>
</dbReference>
<evidence type="ECO:0008006" key="3">
    <source>
        <dbReference type="Google" id="ProtNLM"/>
    </source>
</evidence>
<accession>I1CMZ5</accession>
<dbReference type="GeneID" id="93621501"/>
<reference evidence="1 2" key="1">
    <citation type="journal article" date="2009" name="PLoS Genet.">
        <title>Genomic analysis of the basal lineage fungus Rhizopus oryzae reveals a whole-genome duplication.</title>
        <authorList>
            <person name="Ma L.-J."/>
            <person name="Ibrahim A.S."/>
            <person name="Skory C."/>
            <person name="Grabherr M.G."/>
            <person name="Burger G."/>
            <person name="Butler M."/>
            <person name="Elias M."/>
            <person name="Idnurm A."/>
            <person name="Lang B.F."/>
            <person name="Sone T."/>
            <person name="Abe A."/>
            <person name="Calvo S.E."/>
            <person name="Corrochano L.M."/>
            <person name="Engels R."/>
            <person name="Fu J."/>
            <person name="Hansberg W."/>
            <person name="Kim J.-M."/>
            <person name="Kodira C.D."/>
            <person name="Koehrsen M.J."/>
            <person name="Liu B."/>
            <person name="Miranda-Saavedra D."/>
            <person name="O'Leary S."/>
            <person name="Ortiz-Castellanos L."/>
            <person name="Poulter R."/>
            <person name="Rodriguez-Romero J."/>
            <person name="Ruiz-Herrera J."/>
            <person name="Shen Y.-Q."/>
            <person name="Zeng Q."/>
            <person name="Galagan J."/>
            <person name="Birren B.W."/>
            <person name="Cuomo C.A."/>
            <person name="Wickes B.L."/>
        </authorList>
    </citation>
    <scope>NUCLEOTIDE SEQUENCE [LARGE SCALE GENOMIC DNA]</scope>
    <source>
        <strain evidence="2">RA 99-880 / ATCC MYA-4621 / FGSC 9543 / NRRL 43880</strain>
    </source>
</reference>